<evidence type="ECO:0000313" key="1">
    <source>
        <dbReference type="WBParaSite" id="GPUH_0002638801-mRNA-1"/>
    </source>
</evidence>
<name>A0A183EZG7_9BILA</name>
<accession>A0A183EZG7</accession>
<reference evidence="1" key="1">
    <citation type="submission" date="2016-06" db="UniProtKB">
        <authorList>
            <consortium name="WormBaseParasite"/>
        </authorList>
    </citation>
    <scope>IDENTIFICATION</scope>
</reference>
<sequence>LLEEIECPSELIEVDDDTAFPPLNTSLVLEKSRIGVERLPIVDDDLSTPLVEYPRYDNSHQHRHSHNQEIFSDLYQGYQTAIEVPSVHSAEMSRTPLAHHPELLPYEVRLPEQ</sequence>
<proteinExistence type="predicted"/>
<protein>
    <submittedName>
        <fullName evidence="1">Uncharacterized protein</fullName>
    </submittedName>
</protein>
<organism evidence="1">
    <name type="scientific">Gongylonema pulchrum</name>
    <dbReference type="NCBI Taxonomy" id="637853"/>
    <lineage>
        <taxon>Eukaryota</taxon>
        <taxon>Metazoa</taxon>
        <taxon>Ecdysozoa</taxon>
        <taxon>Nematoda</taxon>
        <taxon>Chromadorea</taxon>
        <taxon>Rhabditida</taxon>
        <taxon>Spirurina</taxon>
        <taxon>Spiruromorpha</taxon>
        <taxon>Spiruroidea</taxon>
        <taxon>Gongylonematidae</taxon>
        <taxon>Gongylonema</taxon>
    </lineage>
</organism>
<dbReference type="WBParaSite" id="GPUH_0002638801-mRNA-1">
    <property type="protein sequence ID" value="GPUH_0002638801-mRNA-1"/>
    <property type="gene ID" value="GPUH_0002638801"/>
</dbReference>
<dbReference type="AlphaFoldDB" id="A0A183EZG7"/>